<reference evidence="1" key="1">
    <citation type="journal article" date="2023" name="Mol. Phylogenet. Evol.">
        <title>Genome-scale phylogeny and comparative genomics of the fungal order Sordariales.</title>
        <authorList>
            <person name="Hensen N."/>
            <person name="Bonometti L."/>
            <person name="Westerberg I."/>
            <person name="Brannstrom I.O."/>
            <person name="Guillou S."/>
            <person name="Cros-Aarteil S."/>
            <person name="Calhoun S."/>
            <person name="Haridas S."/>
            <person name="Kuo A."/>
            <person name="Mondo S."/>
            <person name="Pangilinan J."/>
            <person name="Riley R."/>
            <person name="LaButti K."/>
            <person name="Andreopoulos B."/>
            <person name="Lipzen A."/>
            <person name="Chen C."/>
            <person name="Yan M."/>
            <person name="Daum C."/>
            <person name="Ng V."/>
            <person name="Clum A."/>
            <person name="Steindorff A."/>
            <person name="Ohm R.A."/>
            <person name="Martin F."/>
            <person name="Silar P."/>
            <person name="Natvig D.O."/>
            <person name="Lalanne C."/>
            <person name="Gautier V."/>
            <person name="Ament-Velasquez S.L."/>
            <person name="Kruys A."/>
            <person name="Hutchinson M.I."/>
            <person name="Powell A.J."/>
            <person name="Barry K."/>
            <person name="Miller A.N."/>
            <person name="Grigoriev I.V."/>
            <person name="Debuchy R."/>
            <person name="Gladieux P."/>
            <person name="Hiltunen Thoren M."/>
            <person name="Johannesson H."/>
        </authorList>
    </citation>
    <scope>NUCLEOTIDE SEQUENCE</scope>
    <source>
        <strain evidence="1">CBS 757.83</strain>
    </source>
</reference>
<evidence type="ECO:0000313" key="2">
    <source>
        <dbReference type="Proteomes" id="UP001305647"/>
    </source>
</evidence>
<dbReference type="AlphaFoldDB" id="A0AAN6Q4W6"/>
<keyword evidence="2" id="KW-1185">Reference proteome</keyword>
<comment type="caution">
    <text evidence="1">The sequence shown here is derived from an EMBL/GenBank/DDBJ whole genome shotgun (WGS) entry which is preliminary data.</text>
</comment>
<proteinExistence type="predicted"/>
<reference evidence="1" key="2">
    <citation type="submission" date="2023-05" db="EMBL/GenBank/DDBJ databases">
        <authorList>
            <consortium name="Lawrence Berkeley National Laboratory"/>
            <person name="Steindorff A."/>
            <person name="Hensen N."/>
            <person name="Bonometti L."/>
            <person name="Westerberg I."/>
            <person name="Brannstrom I.O."/>
            <person name="Guillou S."/>
            <person name="Cros-Aarteil S."/>
            <person name="Calhoun S."/>
            <person name="Haridas S."/>
            <person name="Kuo A."/>
            <person name="Mondo S."/>
            <person name="Pangilinan J."/>
            <person name="Riley R."/>
            <person name="Labutti K."/>
            <person name="Andreopoulos B."/>
            <person name="Lipzen A."/>
            <person name="Chen C."/>
            <person name="Yanf M."/>
            <person name="Daum C."/>
            <person name="Ng V."/>
            <person name="Clum A."/>
            <person name="Ohm R."/>
            <person name="Martin F."/>
            <person name="Silar P."/>
            <person name="Natvig D."/>
            <person name="Lalanne C."/>
            <person name="Gautier V."/>
            <person name="Ament-Velasquez S.L."/>
            <person name="Kruys A."/>
            <person name="Hutchinson M.I."/>
            <person name="Powell A.J."/>
            <person name="Barry K."/>
            <person name="Miller A.N."/>
            <person name="Grigoriev I.V."/>
            <person name="Debuchy R."/>
            <person name="Gladieux P."/>
            <person name="Thoren M.H."/>
            <person name="Johannesson H."/>
        </authorList>
    </citation>
    <scope>NUCLEOTIDE SEQUENCE</scope>
    <source>
        <strain evidence="1">CBS 757.83</strain>
    </source>
</reference>
<protein>
    <submittedName>
        <fullName evidence="1">Uncharacterized protein</fullName>
    </submittedName>
</protein>
<dbReference type="EMBL" id="MU863633">
    <property type="protein sequence ID" value="KAK4101825.1"/>
    <property type="molecule type" value="Genomic_DNA"/>
</dbReference>
<gene>
    <name evidence="1" type="ORF">N658DRAFT_38988</name>
</gene>
<name>A0AAN6Q4W6_9PEZI</name>
<evidence type="ECO:0000313" key="1">
    <source>
        <dbReference type="EMBL" id="KAK4101825.1"/>
    </source>
</evidence>
<organism evidence="1 2">
    <name type="scientific">Parathielavia hyrcaniae</name>
    <dbReference type="NCBI Taxonomy" id="113614"/>
    <lineage>
        <taxon>Eukaryota</taxon>
        <taxon>Fungi</taxon>
        <taxon>Dikarya</taxon>
        <taxon>Ascomycota</taxon>
        <taxon>Pezizomycotina</taxon>
        <taxon>Sordariomycetes</taxon>
        <taxon>Sordariomycetidae</taxon>
        <taxon>Sordariales</taxon>
        <taxon>Chaetomiaceae</taxon>
        <taxon>Parathielavia</taxon>
    </lineage>
</organism>
<dbReference type="Proteomes" id="UP001305647">
    <property type="component" value="Unassembled WGS sequence"/>
</dbReference>
<accession>A0AAN6Q4W6</accession>
<sequence>MSTAAQSGHATSATDDTNDVAAVFLSRPRSRLRSIAKQYDEAAQQTITPTDEPYKIIWGSRIFVIGGVLNKKKSRGRRSWVIREGWFLTELTTTGKVKQDVWCCRRCDAYGKPQFFSAQSTSASQGHLLRLAKPSSSF</sequence>